<dbReference type="EMBL" id="MDET01000011">
    <property type="protein sequence ID" value="OQM76043.1"/>
    <property type="molecule type" value="Genomic_DNA"/>
</dbReference>
<dbReference type="Pfam" id="PF13343">
    <property type="entry name" value="SBP_bac_6"/>
    <property type="match status" value="1"/>
</dbReference>
<evidence type="ECO:0000313" key="4">
    <source>
        <dbReference type="Proteomes" id="UP000191905"/>
    </source>
</evidence>
<gene>
    <name evidence="3" type="ORF">BFN67_16510</name>
</gene>
<dbReference type="Proteomes" id="UP000191905">
    <property type="component" value="Unassembled WGS sequence"/>
</dbReference>
<dbReference type="PANTHER" id="PTHR30006">
    <property type="entry name" value="THIAMINE-BINDING PERIPLASMIC PROTEIN-RELATED"/>
    <property type="match status" value="1"/>
</dbReference>
<accession>A0A1V8RSC0</accession>
<evidence type="ECO:0000313" key="3">
    <source>
        <dbReference type="EMBL" id="OQM76043.1"/>
    </source>
</evidence>
<evidence type="ECO:0000256" key="1">
    <source>
        <dbReference type="ARBA" id="ARBA00022729"/>
    </source>
</evidence>
<dbReference type="AlphaFoldDB" id="A0A1V8RSC0"/>
<comment type="caution">
    <text evidence="3">The sequence shown here is derived from an EMBL/GenBank/DDBJ whole genome shotgun (WGS) entry which is preliminary data.</text>
</comment>
<evidence type="ECO:0008006" key="5">
    <source>
        <dbReference type="Google" id="ProtNLM"/>
    </source>
</evidence>
<keyword evidence="4" id="KW-1185">Reference proteome</keyword>
<reference evidence="3 4" key="1">
    <citation type="journal article" date="2016" name="Int. J. Syst. Evol. Microbiol.">
        <title>Pseudaminobacter manganicus sp. nov., isolated from sludge of a manganese mine.</title>
        <authorList>
            <person name="Li J."/>
            <person name="Huang J."/>
            <person name="Liao S."/>
            <person name="Wang G."/>
        </authorList>
    </citation>
    <scope>NUCLEOTIDE SEQUENCE [LARGE SCALE GENOMIC DNA]</scope>
    <source>
        <strain evidence="3 4">JH-7</strain>
    </source>
</reference>
<proteinExistence type="predicted"/>
<dbReference type="SUPFAM" id="SSF53850">
    <property type="entry name" value="Periplasmic binding protein-like II"/>
    <property type="match status" value="1"/>
</dbReference>
<feature type="signal peptide" evidence="2">
    <location>
        <begin position="1"/>
        <end position="22"/>
    </location>
</feature>
<sequence length="356" mass="39194">MKSGIVLAAAVLTSAALSGASAEEAPAVCSSPSEVQGFKTCADIAKAEQEGELVFYATDVEHGTVKVLGEFEKLFPKIKTSYIRLQAGALYARLMSERQGGSHLADVFQIGDMGLVLDFQSKGGYAPYVSPELSAYKPEYLSEPKGYWTWAVLMPAGMAYNPKVVSAAEAPKDWADALDPKWHGSVSMKSANSGMQHVTWYELNKLDDTFWDKMAEQQPRAFDSMVQQFDRLVNGDDKIGLTAQYAAYLEFKNKGAPIAFVAPTSGLPSSPEVVGVVNTAPHPNAARLFLDWYLSKSGQQASVKYWFFHSPREDVAPPEGALPITKMHLLWPQDWIDFAKSRPQFLRDMRSMTGMK</sequence>
<name>A0A1V8RSC0_9HYPH</name>
<keyword evidence="1 2" id="KW-0732">Signal</keyword>
<feature type="chain" id="PRO_5012099351" description="ABC transporter substrate-binding protein" evidence="2">
    <location>
        <begin position="23"/>
        <end position="356"/>
    </location>
</feature>
<dbReference type="STRING" id="1873176.BFN67_16510"/>
<dbReference type="PANTHER" id="PTHR30006:SF2">
    <property type="entry name" value="ABC TRANSPORTER SUBSTRATE-BINDING PROTEIN"/>
    <property type="match status" value="1"/>
</dbReference>
<protein>
    <recommendedName>
        <fullName evidence="5">ABC transporter substrate-binding protein</fullName>
    </recommendedName>
</protein>
<dbReference type="Gene3D" id="3.40.190.10">
    <property type="entry name" value="Periplasmic binding protein-like II"/>
    <property type="match status" value="2"/>
</dbReference>
<organism evidence="3 4">
    <name type="scientific">Manganibacter manganicus</name>
    <dbReference type="NCBI Taxonomy" id="1873176"/>
    <lineage>
        <taxon>Bacteria</taxon>
        <taxon>Pseudomonadati</taxon>
        <taxon>Pseudomonadota</taxon>
        <taxon>Alphaproteobacteria</taxon>
        <taxon>Hyphomicrobiales</taxon>
        <taxon>Phyllobacteriaceae</taxon>
        <taxon>Manganibacter</taxon>
    </lineage>
</organism>
<evidence type="ECO:0000256" key="2">
    <source>
        <dbReference type="SAM" id="SignalP"/>
    </source>
</evidence>